<feature type="transmembrane region" description="Helical" evidence="6">
    <location>
        <begin position="105"/>
        <end position="124"/>
    </location>
</feature>
<dbReference type="Proteomes" id="UP000037939">
    <property type="component" value="Unassembled WGS sequence"/>
</dbReference>
<name>A0A0N0GN08_9NEIS</name>
<dbReference type="InterPro" id="IPR051401">
    <property type="entry name" value="GtrA_CellWall_Glycosyl"/>
</dbReference>
<feature type="transmembrane region" description="Helical" evidence="6">
    <location>
        <begin position="77"/>
        <end position="99"/>
    </location>
</feature>
<evidence type="ECO:0000256" key="1">
    <source>
        <dbReference type="ARBA" id="ARBA00004141"/>
    </source>
</evidence>
<dbReference type="PANTHER" id="PTHR38459">
    <property type="entry name" value="PROPHAGE BACTOPRENOL-LINKED GLUCOSE TRANSLOCASE HOMOLOG"/>
    <property type="match status" value="1"/>
</dbReference>
<keyword evidence="9" id="KW-1185">Reference proteome</keyword>
<keyword evidence="4 6" id="KW-1133">Transmembrane helix</keyword>
<evidence type="ECO:0000259" key="7">
    <source>
        <dbReference type="Pfam" id="PF04138"/>
    </source>
</evidence>
<dbReference type="GO" id="GO:0000271">
    <property type="term" value="P:polysaccharide biosynthetic process"/>
    <property type="evidence" value="ECO:0007669"/>
    <property type="project" value="InterPro"/>
</dbReference>
<feature type="domain" description="GtrA/DPMS transmembrane" evidence="7">
    <location>
        <begin position="14"/>
        <end position="130"/>
    </location>
</feature>
<feature type="transmembrane region" description="Helical" evidence="6">
    <location>
        <begin position="15"/>
        <end position="37"/>
    </location>
</feature>
<gene>
    <name evidence="8" type="ORF">WG78_14415</name>
</gene>
<comment type="caution">
    <text evidence="8">The sequence shown here is derived from an EMBL/GenBank/DDBJ whole genome shotgun (WGS) entry which is preliminary data.</text>
</comment>
<accession>A0A0N0GN08</accession>
<dbReference type="RefSeq" id="WP_053938505.1">
    <property type="nucleotide sequence ID" value="NZ_LAQT01000010.1"/>
</dbReference>
<evidence type="ECO:0000313" key="9">
    <source>
        <dbReference type="Proteomes" id="UP000037939"/>
    </source>
</evidence>
<dbReference type="AlphaFoldDB" id="A0A0N0GN08"/>
<dbReference type="EMBL" id="LAQT01000010">
    <property type="protein sequence ID" value="KPC52261.1"/>
    <property type="molecule type" value="Genomic_DNA"/>
</dbReference>
<comment type="subcellular location">
    <subcellularLocation>
        <location evidence="1">Membrane</location>
        <topology evidence="1">Multi-pass membrane protein</topology>
    </subcellularLocation>
</comment>
<dbReference type="InterPro" id="IPR007267">
    <property type="entry name" value="GtrA_DPMS_TM"/>
</dbReference>
<proteinExistence type="inferred from homology"/>
<keyword evidence="5 6" id="KW-0472">Membrane</keyword>
<protein>
    <submittedName>
        <fullName evidence="8">GtrA-like protein</fullName>
    </submittedName>
</protein>
<dbReference type="Pfam" id="PF04138">
    <property type="entry name" value="GtrA_DPMS_TM"/>
    <property type="match status" value="1"/>
</dbReference>
<comment type="similarity">
    <text evidence="2">Belongs to the GtrA family.</text>
</comment>
<dbReference type="STRING" id="857265.WG78_14415"/>
<feature type="transmembrane region" description="Helical" evidence="6">
    <location>
        <begin position="43"/>
        <end position="65"/>
    </location>
</feature>
<keyword evidence="3 6" id="KW-0812">Transmembrane</keyword>
<evidence type="ECO:0000256" key="6">
    <source>
        <dbReference type="SAM" id="Phobius"/>
    </source>
</evidence>
<evidence type="ECO:0000256" key="5">
    <source>
        <dbReference type="ARBA" id="ARBA00023136"/>
    </source>
</evidence>
<reference evidence="8 9" key="1">
    <citation type="submission" date="2015-07" db="EMBL/GenBank/DDBJ databases">
        <title>Draft genome sequence of the Amantichitinum ursilacus IGB-41, a new chitin-degrading bacterium.</title>
        <authorList>
            <person name="Kirstahler P."/>
            <person name="Guenther M."/>
            <person name="Grumaz C."/>
            <person name="Rupp S."/>
            <person name="Zibek S."/>
            <person name="Sohn K."/>
        </authorList>
    </citation>
    <scope>NUCLEOTIDE SEQUENCE [LARGE SCALE GENOMIC DNA]</scope>
    <source>
        <strain evidence="8 9">IGB-41</strain>
    </source>
</reference>
<organism evidence="8 9">
    <name type="scientific">Amantichitinum ursilacus</name>
    <dbReference type="NCBI Taxonomy" id="857265"/>
    <lineage>
        <taxon>Bacteria</taxon>
        <taxon>Pseudomonadati</taxon>
        <taxon>Pseudomonadota</taxon>
        <taxon>Betaproteobacteria</taxon>
        <taxon>Neisseriales</taxon>
        <taxon>Chitinibacteraceae</taxon>
        <taxon>Amantichitinum</taxon>
    </lineage>
</organism>
<evidence type="ECO:0000256" key="4">
    <source>
        <dbReference type="ARBA" id="ARBA00022989"/>
    </source>
</evidence>
<evidence type="ECO:0000313" key="8">
    <source>
        <dbReference type="EMBL" id="KPC52261.1"/>
    </source>
</evidence>
<dbReference type="GO" id="GO:0005886">
    <property type="term" value="C:plasma membrane"/>
    <property type="evidence" value="ECO:0007669"/>
    <property type="project" value="TreeGrafter"/>
</dbReference>
<dbReference type="PANTHER" id="PTHR38459:SF1">
    <property type="entry name" value="PROPHAGE BACTOPRENOL-LINKED GLUCOSE TRANSLOCASE HOMOLOG"/>
    <property type="match status" value="1"/>
</dbReference>
<evidence type="ECO:0000256" key="2">
    <source>
        <dbReference type="ARBA" id="ARBA00009399"/>
    </source>
</evidence>
<dbReference type="PROSITE" id="PS51257">
    <property type="entry name" value="PROKAR_LIPOPROTEIN"/>
    <property type="match status" value="1"/>
</dbReference>
<sequence>MLDWLRQKNATQIRFLIAGTFNTAFGYGCGVALYYLLTGHLNVISIAIIANIVAISVAFLVYKLYVFRTKGNWLHEYLRCYLVYGVGALCSIALFWFTIDRMQLPVWLAQGVTIVIVALISYIGNARFTFRHRH</sequence>
<evidence type="ECO:0000256" key="3">
    <source>
        <dbReference type="ARBA" id="ARBA00022692"/>
    </source>
</evidence>